<dbReference type="NCBIfam" id="TIGR01509">
    <property type="entry name" value="HAD-SF-IA-v3"/>
    <property type="match status" value="1"/>
</dbReference>
<dbReference type="Proteomes" id="UP000051922">
    <property type="component" value="Unassembled WGS sequence"/>
</dbReference>
<feature type="site" description="Important for catalytic activity and assists the phosphoryl transfer reaction to Asp8 by balancing charge and orienting the reacting groups" evidence="13">
    <location>
        <position position="121"/>
    </location>
</feature>
<dbReference type="GO" id="GO:0005975">
    <property type="term" value="P:carbohydrate metabolic process"/>
    <property type="evidence" value="ECO:0007669"/>
    <property type="project" value="InterPro"/>
</dbReference>
<dbReference type="InterPro" id="IPR006439">
    <property type="entry name" value="HAD-SF_hydro_IA"/>
</dbReference>
<protein>
    <recommendedName>
        <fullName evidence="9">Beta-phosphoglucomutase</fullName>
        <ecNumber evidence="8">5.4.2.6</ecNumber>
    </recommendedName>
</protein>
<dbReference type="SFLD" id="SFLDF00046">
    <property type="entry name" value="beta-phosphoglucomutase"/>
    <property type="match status" value="1"/>
</dbReference>
<keyword evidence="6" id="KW-0119">Carbohydrate metabolism</keyword>
<dbReference type="InterPro" id="IPR010976">
    <property type="entry name" value="B-phosphoglucomutase_hydrolase"/>
</dbReference>
<dbReference type="Gene3D" id="3.40.50.1000">
    <property type="entry name" value="HAD superfamily/HAD-like"/>
    <property type="match status" value="1"/>
</dbReference>
<feature type="binding site" evidence="12">
    <location>
        <position position="16"/>
    </location>
    <ligand>
        <name>Mg(2+)</name>
        <dbReference type="ChEBI" id="CHEBI:18420"/>
    </ligand>
</feature>
<keyword evidence="2" id="KW-0597">Phosphoprotein</keyword>
<name>A0A0R1U0H0_9LACO</name>
<dbReference type="Gene3D" id="1.10.150.240">
    <property type="entry name" value="Putative phosphatase, domain 2"/>
    <property type="match status" value="1"/>
</dbReference>
<dbReference type="SFLD" id="SFLDS00003">
    <property type="entry name" value="Haloacid_Dehalogenase"/>
    <property type="match status" value="1"/>
</dbReference>
<feature type="site" description="Important for catalytic activity and assists the phosphoryl transfer reaction to Asp8 by balancing charge and orienting the reacting groups" evidence="13">
    <location>
        <position position="152"/>
    </location>
</feature>
<comment type="catalytic activity">
    <reaction evidence="7">
        <text>beta-D-glucose 1-phosphate = beta-D-glucose 6-phosphate</text>
        <dbReference type="Rhea" id="RHEA:20113"/>
        <dbReference type="ChEBI" id="CHEBI:57684"/>
        <dbReference type="ChEBI" id="CHEBI:58247"/>
        <dbReference type="EC" id="5.4.2.6"/>
    </reaction>
</comment>
<evidence type="ECO:0000256" key="1">
    <source>
        <dbReference type="ARBA" id="ARBA00006171"/>
    </source>
</evidence>
<dbReference type="PANTHER" id="PTHR46193:SF18">
    <property type="entry name" value="HEXITOL PHOSPHATASE B"/>
    <property type="match status" value="1"/>
</dbReference>
<dbReference type="GO" id="GO:0008801">
    <property type="term" value="F:beta-phosphoglucomutase activity"/>
    <property type="evidence" value="ECO:0007669"/>
    <property type="project" value="UniProtKB-EC"/>
</dbReference>
<dbReference type="InterPro" id="IPR023198">
    <property type="entry name" value="PGP-like_dom2"/>
</dbReference>
<evidence type="ECO:0000256" key="6">
    <source>
        <dbReference type="ARBA" id="ARBA00023277"/>
    </source>
</evidence>
<dbReference type="NCBIfam" id="TIGR02009">
    <property type="entry name" value="PGMB-YQAB-SF"/>
    <property type="match status" value="1"/>
</dbReference>
<dbReference type="CDD" id="cd02598">
    <property type="entry name" value="HAD_BPGM"/>
    <property type="match status" value="1"/>
</dbReference>
<keyword evidence="3 12" id="KW-0479">Metal-binding</keyword>
<comment type="similarity">
    <text evidence="1">Belongs to the HAD-like hydrolase superfamily. CbbY/CbbZ/Gph/YieH family.</text>
</comment>
<evidence type="ECO:0000256" key="8">
    <source>
        <dbReference type="ARBA" id="ARBA00044968"/>
    </source>
</evidence>
<evidence type="ECO:0000256" key="11">
    <source>
        <dbReference type="PIRSR" id="PIRSR610972-2"/>
    </source>
</evidence>
<dbReference type="EC" id="5.4.2.6" evidence="8"/>
<dbReference type="InterPro" id="IPR051600">
    <property type="entry name" value="Beta-PGM-like"/>
</dbReference>
<feature type="binding site" evidence="12">
    <location>
        <position position="177"/>
    </location>
    <ligand>
        <name>Mg(2+)</name>
        <dbReference type="ChEBI" id="CHEBI:18420"/>
    </ligand>
</feature>
<feature type="active site" description="Nucleophile" evidence="10">
    <location>
        <position position="14"/>
    </location>
</feature>
<dbReference type="InterPro" id="IPR023214">
    <property type="entry name" value="HAD_sf"/>
</dbReference>
<accession>A0A0R1U0H0</accession>
<feature type="binding site" evidence="11">
    <location>
        <begin position="49"/>
        <end position="54"/>
    </location>
    <ligand>
        <name>substrate</name>
    </ligand>
</feature>
<feature type="binding site" evidence="11">
    <location>
        <position position="30"/>
    </location>
    <ligand>
        <name>substrate</name>
    </ligand>
</feature>
<dbReference type="InterPro" id="IPR036412">
    <property type="entry name" value="HAD-like_sf"/>
</dbReference>
<comment type="cofactor">
    <cofactor evidence="12">
        <name>Mg(2+)</name>
        <dbReference type="ChEBI" id="CHEBI:18420"/>
    </cofactor>
    <text evidence="12">Binds 2 magnesium ions per subunit.</text>
</comment>
<dbReference type="EMBL" id="AZFJ01000049">
    <property type="protein sequence ID" value="KRL85988.1"/>
    <property type="molecule type" value="Genomic_DNA"/>
</dbReference>
<feature type="binding site" evidence="11">
    <location>
        <begin position="14"/>
        <end position="16"/>
    </location>
    <ligand>
        <name>substrate</name>
    </ligand>
</feature>
<proteinExistence type="inferred from homology"/>
<comment type="caution">
    <text evidence="14">The sequence shown here is derived from an EMBL/GenBank/DDBJ whole genome shotgun (WGS) entry which is preliminary data.</text>
</comment>
<sequence length="231" mass="24768">MKANFEDIQGFIFDLDGVITDTARLHTKAWRQVADQVGTPWSQRLQDSLKGISRMESLELILRAGGLAHTYSDEQKEKLATAKNTEYLRLVATLTPADILPGVQSLLDDLDAHGYKMAIASASSNAPIVLHHLGLTHYFPEVVDPRTLHHGKPDPEIFLRAAELIKVAPAHCVGVEDAAAGVAGIVAAGETAIGIGDATVLRAADINFADTSQMTLVNIRAAMRTPSVALS</sequence>
<organism evidence="14 15">
    <name type="scientific">Lacticaseibacillus pantheris DSM 15945 = JCM 12539 = NBRC 106106</name>
    <dbReference type="NCBI Taxonomy" id="1423783"/>
    <lineage>
        <taxon>Bacteria</taxon>
        <taxon>Bacillati</taxon>
        <taxon>Bacillota</taxon>
        <taxon>Bacilli</taxon>
        <taxon>Lactobacillales</taxon>
        <taxon>Lactobacillaceae</taxon>
        <taxon>Lacticaseibacillus</taxon>
    </lineage>
</organism>
<dbReference type="AlphaFoldDB" id="A0A0R1U0H0"/>
<feature type="binding site" evidence="11">
    <location>
        <position position="57"/>
    </location>
    <ligand>
        <name>substrate</name>
    </ligand>
</feature>
<feature type="binding site" evidence="11">
    <location>
        <begin position="121"/>
        <end position="125"/>
    </location>
    <ligand>
        <name>substrate</name>
    </ligand>
</feature>
<dbReference type="SUPFAM" id="SSF56784">
    <property type="entry name" value="HAD-like"/>
    <property type="match status" value="1"/>
</dbReference>
<evidence type="ECO:0000256" key="4">
    <source>
        <dbReference type="ARBA" id="ARBA00022842"/>
    </source>
</evidence>
<dbReference type="GO" id="GO:0000287">
    <property type="term" value="F:magnesium ion binding"/>
    <property type="evidence" value="ECO:0007669"/>
    <property type="project" value="InterPro"/>
</dbReference>
<dbReference type="NCBIfam" id="TIGR01990">
    <property type="entry name" value="bPGM"/>
    <property type="match status" value="1"/>
</dbReference>
<dbReference type="PATRIC" id="fig|1423783.4.peg.1435"/>
<reference evidence="14 15" key="1">
    <citation type="journal article" date="2015" name="Genome Announc.">
        <title>Expanding the biotechnology potential of lactobacilli through comparative genomics of 213 strains and associated genera.</title>
        <authorList>
            <person name="Sun Z."/>
            <person name="Harris H.M."/>
            <person name="McCann A."/>
            <person name="Guo C."/>
            <person name="Argimon S."/>
            <person name="Zhang W."/>
            <person name="Yang X."/>
            <person name="Jeffery I.B."/>
            <person name="Cooney J.C."/>
            <person name="Kagawa T.F."/>
            <person name="Liu W."/>
            <person name="Song Y."/>
            <person name="Salvetti E."/>
            <person name="Wrobel A."/>
            <person name="Rasinkangas P."/>
            <person name="Parkhill J."/>
            <person name="Rea M.C."/>
            <person name="O'Sullivan O."/>
            <person name="Ritari J."/>
            <person name="Douillard F.P."/>
            <person name="Paul Ross R."/>
            <person name="Yang R."/>
            <person name="Briner A.E."/>
            <person name="Felis G.E."/>
            <person name="de Vos W.M."/>
            <person name="Barrangou R."/>
            <person name="Klaenhammer T.R."/>
            <person name="Caufield P.W."/>
            <person name="Cui Y."/>
            <person name="Zhang H."/>
            <person name="O'Toole P.W."/>
        </authorList>
    </citation>
    <scope>NUCLEOTIDE SEQUENCE [LARGE SCALE GENOMIC DNA]</scope>
    <source>
        <strain evidence="14 15">DSM 15945</strain>
    </source>
</reference>
<feature type="binding site" evidence="11">
    <location>
        <position position="83"/>
    </location>
    <ligand>
        <name>substrate</name>
    </ligand>
</feature>
<dbReference type="OrthoDB" id="9797743at2"/>
<keyword evidence="15" id="KW-1185">Reference proteome</keyword>
<dbReference type="STRING" id="1423783.FC50_GL001394"/>
<evidence type="ECO:0000256" key="7">
    <source>
        <dbReference type="ARBA" id="ARBA00044926"/>
    </source>
</evidence>
<keyword evidence="4 12" id="KW-0460">Magnesium</keyword>
<evidence type="ECO:0000256" key="9">
    <source>
        <dbReference type="ARBA" id="ARBA00044991"/>
    </source>
</evidence>
<keyword evidence="5" id="KW-0413">Isomerase</keyword>
<dbReference type="InterPro" id="IPR010972">
    <property type="entry name" value="Beta-PGM"/>
</dbReference>
<feature type="binding site" evidence="11">
    <location>
        <position position="152"/>
    </location>
    <ligand>
        <name>substrate</name>
    </ligand>
</feature>
<feature type="binding site" evidence="12">
    <location>
        <position position="14"/>
    </location>
    <ligand>
        <name>Mg(2+)</name>
        <dbReference type="ChEBI" id="CHEBI:18420"/>
    </ligand>
</feature>
<dbReference type="Pfam" id="PF00702">
    <property type="entry name" value="Hydrolase"/>
    <property type="match status" value="1"/>
</dbReference>
<gene>
    <name evidence="14" type="ORF">FC50_GL001394</name>
</gene>
<feature type="binding site" evidence="12">
    <location>
        <position position="176"/>
    </location>
    <ligand>
        <name>Mg(2+)</name>
        <dbReference type="ChEBI" id="CHEBI:18420"/>
    </ligand>
</feature>
<evidence type="ECO:0000256" key="12">
    <source>
        <dbReference type="PIRSR" id="PIRSR610972-3"/>
    </source>
</evidence>
<evidence type="ECO:0000256" key="13">
    <source>
        <dbReference type="PIRSR" id="PIRSR610972-4"/>
    </source>
</evidence>
<evidence type="ECO:0000313" key="15">
    <source>
        <dbReference type="Proteomes" id="UP000051922"/>
    </source>
</evidence>
<feature type="active site" description="Proton donor/acceptor" evidence="10">
    <location>
        <position position="16"/>
    </location>
</feature>
<evidence type="ECO:0000256" key="5">
    <source>
        <dbReference type="ARBA" id="ARBA00023235"/>
    </source>
</evidence>
<evidence type="ECO:0000256" key="3">
    <source>
        <dbReference type="ARBA" id="ARBA00022723"/>
    </source>
</evidence>
<evidence type="ECO:0000256" key="10">
    <source>
        <dbReference type="PIRSR" id="PIRSR610972-1"/>
    </source>
</evidence>
<dbReference type="SFLD" id="SFLDG01135">
    <property type="entry name" value="C1.5.6:_HAD__Beta-PGM__Phospha"/>
    <property type="match status" value="1"/>
</dbReference>
<dbReference type="SFLD" id="SFLDG01129">
    <property type="entry name" value="C1.5:_HAD__Beta-PGM__Phosphata"/>
    <property type="match status" value="1"/>
</dbReference>
<dbReference type="RefSeq" id="WP_054650807.1">
    <property type="nucleotide sequence ID" value="NZ_AZFJ01000049.1"/>
</dbReference>
<evidence type="ECO:0000313" key="14">
    <source>
        <dbReference type="EMBL" id="KRL85988.1"/>
    </source>
</evidence>
<evidence type="ECO:0000256" key="2">
    <source>
        <dbReference type="ARBA" id="ARBA00022553"/>
    </source>
</evidence>
<dbReference type="PANTHER" id="PTHR46193">
    <property type="entry name" value="6-PHOSPHOGLUCONATE PHOSPHATASE"/>
    <property type="match status" value="1"/>
</dbReference>